<evidence type="ECO:0000259" key="1">
    <source>
        <dbReference type="Pfam" id="PF13460"/>
    </source>
</evidence>
<feature type="domain" description="NAD(P)-binding" evidence="1">
    <location>
        <begin position="9"/>
        <end position="156"/>
    </location>
</feature>
<name>A0A936F149_9BACT</name>
<dbReference type="AlphaFoldDB" id="A0A936F149"/>
<evidence type="ECO:0000313" key="3">
    <source>
        <dbReference type="Proteomes" id="UP000709959"/>
    </source>
</evidence>
<reference evidence="2 3" key="1">
    <citation type="submission" date="2020-10" db="EMBL/GenBank/DDBJ databases">
        <title>Connecting structure to function with the recovery of over 1000 high-quality activated sludge metagenome-assembled genomes encoding full-length rRNA genes using long-read sequencing.</title>
        <authorList>
            <person name="Singleton C.M."/>
            <person name="Petriglieri F."/>
            <person name="Kristensen J.M."/>
            <person name="Kirkegaard R.H."/>
            <person name="Michaelsen T.Y."/>
            <person name="Andersen M.H."/>
            <person name="Karst S.M."/>
            <person name="Dueholm M.S."/>
            <person name="Nielsen P.H."/>
            <person name="Albertsen M."/>
        </authorList>
    </citation>
    <scope>NUCLEOTIDE SEQUENCE [LARGE SCALE GENOMIC DNA]</scope>
    <source>
        <strain evidence="2">OdNE_18-Q3-R46-58_MAXAC.008</strain>
    </source>
</reference>
<accession>A0A936F149</accession>
<dbReference type="Pfam" id="PF13460">
    <property type="entry name" value="NAD_binding_10"/>
    <property type="match status" value="1"/>
</dbReference>
<organism evidence="2 3">
    <name type="scientific">Candidatus Geothrix odensensis</name>
    <dbReference type="NCBI Taxonomy" id="2954440"/>
    <lineage>
        <taxon>Bacteria</taxon>
        <taxon>Pseudomonadati</taxon>
        <taxon>Acidobacteriota</taxon>
        <taxon>Holophagae</taxon>
        <taxon>Holophagales</taxon>
        <taxon>Holophagaceae</taxon>
        <taxon>Geothrix</taxon>
    </lineage>
</organism>
<protein>
    <submittedName>
        <fullName evidence="2">NAD(P)H-binding protein</fullName>
    </submittedName>
</protein>
<dbReference type="Gene3D" id="3.40.50.720">
    <property type="entry name" value="NAD(P)-binding Rossmann-like Domain"/>
    <property type="match status" value="1"/>
</dbReference>
<dbReference type="SUPFAM" id="SSF51735">
    <property type="entry name" value="NAD(P)-binding Rossmann-fold domains"/>
    <property type="match status" value="1"/>
</dbReference>
<dbReference type="Proteomes" id="UP000709959">
    <property type="component" value="Unassembled WGS sequence"/>
</dbReference>
<comment type="caution">
    <text evidence="2">The sequence shown here is derived from an EMBL/GenBank/DDBJ whole genome shotgun (WGS) entry which is preliminary data.</text>
</comment>
<dbReference type="PANTHER" id="PTHR14097">
    <property type="entry name" value="OXIDOREDUCTASE HTATIP2"/>
    <property type="match status" value="1"/>
</dbReference>
<dbReference type="InterPro" id="IPR016040">
    <property type="entry name" value="NAD(P)-bd_dom"/>
</dbReference>
<gene>
    <name evidence="2" type="ORF">IPN91_06195</name>
</gene>
<dbReference type="InterPro" id="IPR036291">
    <property type="entry name" value="NAD(P)-bd_dom_sf"/>
</dbReference>
<evidence type="ECO:0000313" key="2">
    <source>
        <dbReference type="EMBL" id="MBK8572232.1"/>
    </source>
</evidence>
<dbReference type="EMBL" id="JADKCH010000004">
    <property type="protein sequence ID" value="MBK8572232.1"/>
    <property type="molecule type" value="Genomic_DNA"/>
</dbReference>
<proteinExistence type="predicted"/>
<sequence>MTQHVVIAGGTGEVGRQLLALLAQRPELSVRALVRRPGSLPVASNLEEVTFDFEDAAAYGPLFGPPCDLLLIALGTTRAKAGSTEAFLRVDRDYPLRLISALATTRPGAKVGLVSSVGADRGKGLYLGAKATVEGELATSGLANAIARPSFLRSDRREFRLLEALVNRLIAPLWLALGRAAFAGSPGWWRWAPVHVREVAEALLEASLSLKPGQRRVLEGPDLHPGPVARWGRP</sequence>
<dbReference type="PANTHER" id="PTHR14097:SF7">
    <property type="entry name" value="OXIDOREDUCTASE HTATIP2"/>
    <property type="match status" value="1"/>
</dbReference>